<dbReference type="OrthoDB" id="424449at2759"/>
<keyword evidence="2" id="KW-0812">Transmembrane</keyword>
<feature type="transmembrane region" description="Helical" evidence="2">
    <location>
        <begin position="243"/>
        <end position="262"/>
    </location>
</feature>
<comment type="caution">
    <text evidence="3">The sequence shown here is derived from an EMBL/GenBank/DDBJ whole genome shotgun (WGS) entry which is preliminary data.</text>
</comment>
<dbReference type="Proteomes" id="UP000604046">
    <property type="component" value="Unassembled WGS sequence"/>
</dbReference>
<accession>A0A812PC80</accession>
<feature type="transmembrane region" description="Helical" evidence="2">
    <location>
        <begin position="447"/>
        <end position="469"/>
    </location>
</feature>
<keyword evidence="2" id="KW-0472">Membrane</keyword>
<keyword evidence="2" id="KW-1133">Transmembrane helix</keyword>
<proteinExistence type="predicted"/>
<reference evidence="3" key="1">
    <citation type="submission" date="2021-02" db="EMBL/GenBank/DDBJ databases">
        <authorList>
            <person name="Dougan E. K."/>
            <person name="Rhodes N."/>
            <person name="Thang M."/>
            <person name="Chan C."/>
        </authorList>
    </citation>
    <scope>NUCLEOTIDE SEQUENCE</scope>
</reference>
<evidence type="ECO:0000256" key="2">
    <source>
        <dbReference type="SAM" id="Phobius"/>
    </source>
</evidence>
<feature type="transmembrane region" description="Helical" evidence="2">
    <location>
        <begin position="560"/>
        <end position="579"/>
    </location>
</feature>
<keyword evidence="4" id="KW-1185">Reference proteome</keyword>
<organism evidence="3 4">
    <name type="scientific">Symbiodinium natans</name>
    <dbReference type="NCBI Taxonomy" id="878477"/>
    <lineage>
        <taxon>Eukaryota</taxon>
        <taxon>Sar</taxon>
        <taxon>Alveolata</taxon>
        <taxon>Dinophyceae</taxon>
        <taxon>Suessiales</taxon>
        <taxon>Symbiodiniaceae</taxon>
        <taxon>Symbiodinium</taxon>
    </lineage>
</organism>
<dbReference type="EMBL" id="CAJNDS010002166">
    <property type="protein sequence ID" value="CAE7357948.1"/>
    <property type="molecule type" value="Genomic_DNA"/>
</dbReference>
<evidence type="ECO:0000313" key="3">
    <source>
        <dbReference type="EMBL" id="CAE7357948.1"/>
    </source>
</evidence>
<feature type="region of interest" description="Disordered" evidence="1">
    <location>
        <begin position="59"/>
        <end position="92"/>
    </location>
</feature>
<feature type="transmembrane region" description="Helical" evidence="2">
    <location>
        <begin position="475"/>
        <end position="495"/>
    </location>
</feature>
<evidence type="ECO:0000313" key="4">
    <source>
        <dbReference type="Proteomes" id="UP000604046"/>
    </source>
</evidence>
<dbReference type="AlphaFoldDB" id="A0A812PC80"/>
<evidence type="ECO:0000256" key="1">
    <source>
        <dbReference type="SAM" id="MobiDB-lite"/>
    </source>
</evidence>
<name>A0A812PC80_9DINO</name>
<feature type="transmembrane region" description="Helical" evidence="2">
    <location>
        <begin position="371"/>
        <end position="397"/>
    </location>
</feature>
<feature type="transmembrane region" description="Helical" evidence="2">
    <location>
        <begin position="274"/>
        <end position="295"/>
    </location>
</feature>
<protein>
    <submittedName>
        <fullName evidence="3">Uncharacterized protein</fullName>
    </submittedName>
</protein>
<gene>
    <name evidence="3" type="ORF">SNAT2548_LOCUS19121</name>
</gene>
<sequence>MARSLASTDVPRPEELELRILLGGLEARLENFLDQRLNEMVDQQAKLHDQLLGKLHLASSARGPKRVADRSESQSSLWPYSGSERGPSHQGRKIVAPSLAELESAMMPDLAGICRMQSRSGDIPSARGSASISSVLPCVAKVDPAMLPGSTGETQHDPPGRRSVELEVDDMAEEAPDQEGKRSVANKLTHATDKGADMQDLLRNSQAFILVDCQPNRSASEVEVGQKDVKPYFTSIILKMPKAAFFLIAFLTFCQVTTKSSLLATGVMTSSRGLSFNIASSAIYGLVSICCVCLLKRALKSEQLKLSLERLHEFVADFEVNWHEVSGKEWRKFAMAWLASVLCFTVSQGLECVRTEDTSAEEVQRDGLMKVVMISLKGLSVINFAIASAIIMIVAYIQSHLLIGLDKSLDCWCSEIWNHQNFALGVQSWNAMQALLKFVGRELQNSFLVLQVFGYLGFLLFLGGAVAVAFRSEFFFFPMLVEVLAVLPLMILFLVNLRVFSHAAGLTEKCRAIPAFVNQIMAEEAVELNRQYLVQFIKDSSAGFYVKNVQLTQEMFAKQIYICGTVLSGLLGLISRVLFT</sequence>